<dbReference type="Gene3D" id="3.30.565.10">
    <property type="entry name" value="Histidine kinase-like ATPase, C-terminal domain"/>
    <property type="match status" value="1"/>
</dbReference>
<protein>
    <recommendedName>
        <fullName evidence="2">histidine kinase</fullName>
        <ecNumber evidence="2">2.7.13.3</ecNumber>
    </recommendedName>
</protein>
<evidence type="ECO:0000256" key="2">
    <source>
        <dbReference type="ARBA" id="ARBA00012438"/>
    </source>
</evidence>
<dbReference type="SUPFAM" id="SSF53850">
    <property type="entry name" value="Periplasmic binding protein-like II"/>
    <property type="match status" value="1"/>
</dbReference>
<dbReference type="CDD" id="cd17546">
    <property type="entry name" value="REC_hyHK_CKI1_RcsC-like"/>
    <property type="match status" value="1"/>
</dbReference>
<keyword evidence="8" id="KW-0732">Signal</keyword>
<dbReference type="Proteomes" id="UP000500961">
    <property type="component" value="Chromosome"/>
</dbReference>
<keyword evidence="7" id="KW-0472">Membrane</keyword>
<dbReference type="InterPro" id="IPR036097">
    <property type="entry name" value="HisK_dim/P_sf"/>
</dbReference>
<dbReference type="Pfam" id="PF02518">
    <property type="entry name" value="HATPase_c"/>
    <property type="match status" value="1"/>
</dbReference>
<dbReference type="Gene3D" id="3.40.50.2300">
    <property type="match status" value="1"/>
</dbReference>
<dbReference type="InterPro" id="IPR005467">
    <property type="entry name" value="His_kinase_dom"/>
</dbReference>
<proteinExistence type="predicted"/>
<dbReference type="GO" id="GO:0000155">
    <property type="term" value="F:phosphorelay sensor kinase activity"/>
    <property type="evidence" value="ECO:0007669"/>
    <property type="project" value="InterPro"/>
</dbReference>
<dbReference type="PANTHER" id="PTHR45339:SF1">
    <property type="entry name" value="HYBRID SIGNAL TRANSDUCTION HISTIDINE KINASE J"/>
    <property type="match status" value="1"/>
</dbReference>
<dbReference type="SMART" id="SM00448">
    <property type="entry name" value="REC"/>
    <property type="match status" value="1"/>
</dbReference>
<dbReference type="Gene3D" id="3.40.190.10">
    <property type="entry name" value="Periplasmic binding protein-like II"/>
    <property type="match status" value="2"/>
</dbReference>
<dbReference type="RefSeq" id="WP_173073115.1">
    <property type="nucleotide sequence ID" value="NZ_CP041345.1"/>
</dbReference>
<comment type="catalytic activity">
    <reaction evidence="1">
        <text>ATP + protein L-histidine = ADP + protein N-phospho-L-histidine.</text>
        <dbReference type="EC" id="2.7.13.3"/>
    </reaction>
</comment>
<reference evidence="11 12" key="1">
    <citation type="submission" date="2019-07" db="EMBL/GenBank/DDBJ databases">
        <title>Thalassofilum flectens gen. nov., sp. nov., a novel moderate thermophilic anaerobe from a shallow sea hot spring in Kunashir Island (Russia), representing a new family in the order Bacteroidales, and proposal of Thalassofilacea fam. nov.</title>
        <authorList>
            <person name="Kochetkova T.V."/>
            <person name="Podosokorskaya O.A."/>
            <person name="Novikov A."/>
            <person name="Elcheninov A.G."/>
            <person name="Toshchakov S.V."/>
            <person name="Kublanov I.V."/>
        </authorList>
    </citation>
    <scope>NUCLEOTIDE SEQUENCE [LARGE SCALE GENOMIC DNA]</scope>
    <source>
        <strain evidence="11 12">38-H</strain>
    </source>
</reference>
<evidence type="ECO:0000256" key="6">
    <source>
        <dbReference type="SAM" id="Coils"/>
    </source>
</evidence>
<dbReference type="InterPro" id="IPR003661">
    <property type="entry name" value="HisK_dim/P_dom"/>
</dbReference>
<feature type="signal peptide" evidence="8">
    <location>
        <begin position="1"/>
        <end position="27"/>
    </location>
</feature>
<dbReference type="CDD" id="cd00082">
    <property type="entry name" value="HisKA"/>
    <property type="match status" value="1"/>
</dbReference>
<dbReference type="Pfam" id="PF09084">
    <property type="entry name" value="NMT1"/>
    <property type="match status" value="1"/>
</dbReference>
<dbReference type="Gene3D" id="1.10.287.130">
    <property type="match status" value="1"/>
</dbReference>
<feature type="modified residue" description="4-aspartylphosphate" evidence="5">
    <location>
        <position position="704"/>
    </location>
</feature>
<evidence type="ECO:0000256" key="8">
    <source>
        <dbReference type="SAM" id="SignalP"/>
    </source>
</evidence>
<dbReference type="EMBL" id="CP041345">
    <property type="protein sequence ID" value="QKG79411.1"/>
    <property type="molecule type" value="Genomic_DNA"/>
</dbReference>
<feature type="domain" description="Response regulatory" evidence="10">
    <location>
        <begin position="654"/>
        <end position="769"/>
    </location>
</feature>
<dbReference type="PRINTS" id="PR00344">
    <property type="entry name" value="BCTRLSENSOR"/>
</dbReference>
<evidence type="ECO:0000256" key="7">
    <source>
        <dbReference type="SAM" id="Phobius"/>
    </source>
</evidence>
<dbReference type="AlphaFoldDB" id="A0A7D3XU92"/>
<dbReference type="InterPro" id="IPR004358">
    <property type="entry name" value="Sig_transdc_His_kin-like_C"/>
</dbReference>
<dbReference type="SUPFAM" id="SSF52172">
    <property type="entry name" value="CheY-like"/>
    <property type="match status" value="1"/>
</dbReference>
<dbReference type="SUPFAM" id="SSF55874">
    <property type="entry name" value="ATPase domain of HSP90 chaperone/DNA topoisomerase II/histidine kinase"/>
    <property type="match status" value="1"/>
</dbReference>
<dbReference type="Pfam" id="PF00072">
    <property type="entry name" value="Response_reg"/>
    <property type="match status" value="1"/>
</dbReference>
<dbReference type="PROSITE" id="PS50109">
    <property type="entry name" value="HIS_KIN"/>
    <property type="match status" value="1"/>
</dbReference>
<keyword evidence="4" id="KW-0902">Two-component regulatory system</keyword>
<dbReference type="SMART" id="SM00388">
    <property type="entry name" value="HisKA"/>
    <property type="match status" value="1"/>
</dbReference>
<name>A0A7D3XU92_9BACT</name>
<keyword evidence="7" id="KW-0812">Transmembrane</keyword>
<feature type="coiled-coil region" evidence="6">
    <location>
        <begin position="357"/>
        <end position="391"/>
    </location>
</feature>
<evidence type="ECO:0000256" key="4">
    <source>
        <dbReference type="ARBA" id="ARBA00023012"/>
    </source>
</evidence>
<feature type="transmembrane region" description="Helical" evidence="7">
    <location>
        <begin position="333"/>
        <end position="352"/>
    </location>
</feature>
<dbReference type="SMART" id="SM00387">
    <property type="entry name" value="HATPase_c"/>
    <property type="match status" value="1"/>
</dbReference>
<dbReference type="KEGG" id="ttz:FHG85_03740"/>
<keyword evidence="6" id="KW-0175">Coiled coil</keyword>
<keyword evidence="7" id="KW-1133">Transmembrane helix</keyword>
<dbReference type="PROSITE" id="PS50110">
    <property type="entry name" value="RESPONSE_REGULATORY"/>
    <property type="match status" value="1"/>
</dbReference>
<feature type="chain" id="PRO_5029679617" description="histidine kinase" evidence="8">
    <location>
        <begin position="28"/>
        <end position="776"/>
    </location>
</feature>
<evidence type="ECO:0000259" key="10">
    <source>
        <dbReference type="PROSITE" id="PS50110"/>
    </source>
</evidence>
<evidence type="ECO:0000259" key="9">
    <source>
        <dbReference type="PROSITE" id="PS50109"/>
    </source>
</evidence>
<feature type="domain" description="Histidine kinase" evidence="9">
    <location>
        <begin position="405"/>
        <end position="626"/>
    </location>
</feature>
<evidence type="ECO:0000313" key="11">
    <source>
        <dbReference type="EMBL" id="QKG79411.1"/>
    </source>
</evidence>
<dbReference type="InterPro" id="IPR036890">
    <property type="entry name" value="HATPase_C_sf"/>
</dbReference>
<dbReference type="InterPro" id="IPR015168">
    <property type="entry name" value="SsuA/THI5"/>
</dbReference>
<gene>
    <name evidence="11" type="ORF">FHG85_03740</name>
</gene>
<evidence type="ECO:0000313" key="12">
    <source>
        <dbReference type="Proteomes" id="UP000500961"/>
    </source>
</evidence>
<sequence>MKKNKFATAALSFMLFCMMLFPTYSLAGSPEKVVLQLKWKHQFQFAGYYAAIEKGYYAEEGIDVEIRELPQKSSVIDEVLSGNAQFGVGNAEILTSYINGAPLVVLAPIFQQSPVALVSRDSKNILSPHDLMGKTIEINPRNNGSIEILTMLSLEGLKPTEYKVVGTGLSLNKLLNNQIDATEIYLTNETYFLEKFGIPYNTILPKKYGVDFYAECLFTTKDYVRKNYQIVEAFIRATIKGWEYALNHPEEISQLIQSKYKTAKTLDHLLYEARKVKEFIQPNFVNIGHSNKGRWLQMMETLYQAGIINKTKPLDDFIFKPKKQPFAFIKNQLLYTLLGLLIIIVGITHYYLTHRKNQRVKANQDELNRQINEFKRELNVLTNQLDLTLQKNKELEKFKESLLSNLSFEIRTPLNNIIGYSELLNDPKIKFAQAYQFSKEINKSCRTLQNQIDNLIDLSKLESNQFRLVYQRINLTELMGMFQIMLLNELKISDKEHIAIKTFLDHDEIDFDILSDRNLFKGIFQRLINNSVKYTSQGYIEIGLRKSDRENHLLFWIQDSGTGMSPDKAKHVFDSLKINNIQKDEGSIKMGLPIVKGIVDLMDGRIWLETAEGTGTTVNIEIPYTPIGNRKAKPELKSSPFYIQQDPPKLNGKTILVVEDIQSNYILLSRLLSETGCTIIHAKNGKEALDKHKQFQNIDLILMDLRLADMDGIEITRQIRKQDTQVIIIAQTAYSSGVKVNMSIEAGCNDFITKPISRIDLFNILRKYLLKDEFTA</sequence>
<evidence type="ECO:0000256" key="5">
    <source>
        <dbReference type="PROSITE-ProRule" id="PRU00169"/>
    </source>
</evidence>
<dbReference type="EC" id="2.7.13.3" evidence="2"/>
<dbReference type="InterPro" id="IPR011006">
    <property type="entry name" value="CheY-like_superfamily"/>
</dbReference>
<organism evidence="11 12">
    <name type="scientific">Tenuifilum thalassicum</name>
    <dbReference type="NCBI Taxonomy" id="2590900"/>
    <lineage>
        <taxon>Bacteria</taxon>
        <taxon>Pseudomonadati</taxon>
        <taxon>Bacteroidota</taxon>
        <taxon>Bacteroidia</taxon>
        <taxon>Bacteroidales</taxon>
        <taxon>Tenuifilaceae</taxon>
        <taxon>Tenuifilum</taxon>
    </lineage>
</organism>
<dbReference type="PANTHER" id="PTHR45339">
    <property type="entry name" value="HYBRID SIGNAL TRANSDUCTION HISTIDINE KINASE J"/>
    <property type="match status" value="1"/>
</dbReference>
<keyword evidence="12" id="KW-1185">Reference proteome</keyword>
<dbReference type="InterPro" id="IPR001789">
    <property type="entry name" value="Sig_transdc_resp-reg_receiver"/>
</dbReference>
<keyword evidence="3 5" id="KW-0597">Phosphoprotein</keyword>
<accession>A0A7D3XU92</accession>
<evidence type="ECO:0000256" key="3">
    <source>
        <dbReference type="ARBA" id="ARBA00022553"/>
    </source>
</evidence>
<evidence type="ECO:0000256" key="1">
    <source>
        <dbReference type="ARBA" id="ARBA00000085"/>
    </source>
</evidence>
<dbReference type="Pfam" id="PF00512">
    <property type="entry name" value="HisKA"/>
    <property type="match status" value="1"/>
</dbReference>
<dbReference type="InterPro" id="IPR003594">
    <property type="entry name" value="HATPase_dom"/>
</dbReference>
<dbReference type="SUPFAM" id="SSF47384">
    <property type="entry name" value="Homodimeric domain of signal transducing histidine kinase"/>
    <property type="match status" value="1"/>
</dbReference>